<dbReference type="GO" id="GO:0005737">
    <property type="term" value="C:cytoplasm"/>
    <property type="evidence" value="ECO:0007669"/>
    <property type="project" value="TreeGrafter"/>
</dbReference>
<feature type="region of interest" description="Disordered" evidence="1">
    <location>
        <begin position="1"/>
        <end position="69"/>
    </location>
</feature>
<dbReference type="STRING" id="215250.A0A316YYF7"/>
<dbReference type="OrthoDB" id="2405700at2759"/>
<dbReference type="PANTHER" id="PTHR28031:SF1">
    <property type="entry name" value="PROLINE-RICH PROTEIN HUA1"/>
    <property type="match status" value="1"/>
</dbReference>
<sequence>MSTNPFLVEGSSGSQSPPAQSNYAAPPGPPPPPRRNGEGSSGSPGATSQGYHPTTVPTPGQPLLRDGKTLVYPNGWKGCPKCQDTGFKHGDPSHPCKKCWSSYSQPYNPILASSVGLAGAKVMQKPLPQWSRPGTGNILAPSGGYAPGGGPMPMGRPGGGMAGYPGAGPSFRPPLSPMQPQQTGYSDYMAPQSPPMGPPANWSMYAAPNHAPPAPRLPRRPSPPAVARAEDAREDANDDSGEAPPAYADVIKSGPGGVLPPQPQGGAAEHAASSLTSQQSPPRPDPHSPQHHQHPYQYPPHHPSSPQQQHPFQYPQHPPGGYPGAGGGGGFPRPPFAMPHHAGMPPPGAMVVHPGDPRIGGRLCYKCGGAGVRDALFLFQETCYHCNGLGRIL</sequence>
<dbReference type="GeneID" id="37042665"/>
<dbReference type="PANTHER" id="PTHR28031">
    <property type="entry name" value="PROLINE-RICH PROTEIN HUA1"/>
    <property type="match status" value="1"/>
</dbReference>
<dbReference type="EMBL" id="KZ819634">
    <property type="protein sequence ID" value="PWN94096.1"/>
    <property type="molecule type" value="Genomic_DNA"/>
</dbReference>
<feature type="compositionally biased region" description="Gly residues" evidence="1">
    <location>
        <begin position="322"/>
        <end position="331"/>
    </location>
</feature>
<reference evidence="2 3" key="1">
    <citation type="journal article" date="2018" name="Mol. Biol. Evol.">
        <title>Broad Genomic Sampling Reveals a Smut Pathogenic Ancestry of the Fungal Clade Ustilaginomycotina.</title>
        <authorList>
            <person name="Kijpornyongpan T."/>
            <person name="Mondo S.J."/>
            <person name="Barry K."/>
            <person name="Sandor L."/>
            <person name="Lee J."/>
            <person name="Lipzen A."/>
            <person name="Pangilinan J."/>
            <person name="LaButti K."/>
            <person name="Hainaut M."/>
            <person name="Henrissat B."/>
            <person name="Grigoriev I.V."/>
            <person name="Spatafora J.W."/>
            <person name="Aime M.C."/>
        </authorList>
    </citation>
    <scope>NUCLEOTIDE SEQUENCE [LARGE SCALE GENOMIC DNA]</scope>
    <source>
        <strain evidence="2 3">MCA 4198</strain>
    </source>
</reference>
<feature type="compositionally biased region" description="Polar residues" evidence="1">
    <location>
        <begin position="46"/>
        <end position="58"/>
    </location>
</feature>
<feature type="compositionally biased region" description="Pro residues" evidence="1">
    <location>
        <begin position="210"/>
        <end position="224"/>
    </location>
</feature>
<feature type="region of interest" description="Disordered" evidence="1">
    <location>
        <begin position="163"/>
        <end position="183"/>
    </location>
</feature>
<keyword evidence="3" id="KW-1185">Reference proteome</keyword>
<evidence type="ECO:0000313" key="2">
    <source>
        <dbReference type="EMBL" id="PWN94096.1"/>
    </source>
</evidence>
<evidence type="ECO:0000313" key="3">
    <source>
        <dbReference type="Proteomes" id="UP000245768"/>
    </source>
</evidence>
<evidence type="ECO:0000256" key="1">
    <source>
        <dbReference type="SAM" id="MobiDB-lite"/>
    </source>
</evidence>
<dbReference type="Proteomes" id="UP000245768">
    <property type="component" value="Unassembled WGS sequence"/>
</dbReference>
<gene>
    <name evidence="2" type="ORF">FA10DRAFT_264681</name>
</gene>
<dbReference type="InParanoid" id="A0A316YYF7"/>
<dbReference type="InterPro" id="IPR038910">
    <property type="entry name" value="Hua1-like"/>
</dbReference>
<protein>
    <submittedName>
        <fullName evidence="2">Uncharacterized protein</fullName>
    </submittedName>
</protein>
<dbReference type="AlphaFoldDB" id="A0A316YYF7"/>
<organism evidence="2 3">
    <name type="scientific">Acaromyces ingoldii</name>
    <dbReference type="NCBI Taxonomy" id="215250"/>
    <lineage>
        <taxon>Eukaryota</taxon>
        <taxon>Fungi</taxon>
        <taxon>Dikarya</taxon>
        <taxon>Basidiomycota</taxon>
        <taxon>Ustilaginomycotina</taxon>
        <taxon>Exobasidiomycetes</taxon>
        <taxon>Exobasidiales</taxon>
        <taxon>Cryptobasidiaceae</taxon>
        <taxon>Acaromyces</taxon>
    </lineage>
</organism>
<accession>A0A316YYF7</accession>
<proteinExistence type="predicted"/>
<feature type="region of interest" description="Disordered" evidence="1">
    <location>
        <begin position="199"/>
        <end position="342"/>
    </location>
</feature>
<feature type="compositionally biased region" description="Low complexity" evidence="1">
    <location>
        <begin position="10"/>
        <end position="21"/>
    </location>
</feature>
<dbReference type="RefSeq" id="XP_025381294.1">
    <property type="nucleotide sequence ID" value="XM_025520749.1"/>
</dbReference>
<feature type="compositionally biased region" description="Low complexity" evidence="1">
    <location>
        <begin position="304"/>
        <end position="315"/>
    </location>
</feature>
<name>A0A316YYF7_9BASI</name>